<dbReference type="SUPFAM" id="SSF49879">
    <property type="entry name" value="SMAD/FHA domain"/>
    <property type="match status" value="1"/>
</dbReference>
<gene>
    <name evidence="2" type="primary">Mcrs1_1</name>
    <name evidence="2" type="ORF">NEOCIN_R00664</name>
</gene>
<evidence type="ECO:0000259" key="1">
    <source>
        <dbReference type="PROSITE" id="PS50006"/>
    </source>
</evidence>
<dbReference type="GO" id="GO:0044545">
    <property type="term" value="C:NSL complex"/>
    <property type="evidence" value="ECO:0007669"/>
    <property type="project" value="TreeGrafter"/>
</dbReference>
<evidence type="ECO:0000313" key="3">
    <source>
        <dbReference type="Proteomes" id="UP000556200"/>
    </source>
</evidence>
<feature type="non-terminal residue" evidence="2">
    <location>
        <position position="1"/>
    </location>
</feature>
<name>A0A7K4R8T6_9TYRA</name>
<dbReference type="Gene3D" id="2.60.200.20">
    <property type="match status" value="1"/>
</dbReference>
<dbReference type="Pfam" id="PF00498">
    <property type="entry name" value="FHA"/>
    <property type="match status" value="1"/>
</dbReference>
<dbReference type="InterPro" id="IPR000253">
    <property type="entry name" value="FHA_dom"/>
</dbReference>
<dbReference type="PANTHER" id="PTHR13233">
    <property type="entry name" value="MICROSPHERULE PROTEIN 1"/>
    <property type="match status" value="1"/>
</dbReference>
<dbReference type="EMBL" id="VYZA01001087">
    <property type="protein sequence ID" value="NWQ69794.1"/>
    <property type="molecule type" value="Genomic_DNA"/>
</dbReference>
<evidence type="ECO:0000313" key="2">
    <source>
        <dbReference type="EMBL" id="NWQ69794.1"/>
    </source>
</evidence>
<dbReference type="GO" id="GO:0045944">
    <property type="term" value="P:positive regulation of transcription by RNA polymerase II"/>
    <property type="evidence" value="ECO:0007669"/>
    <property type="project" value="TreeGrafter"/>
</dbReference>
<proteinExistence type="predicted"/>
<dbReference type="GO" id="GO:0031011">
    <property type="term" value="C:Ino80 complex"/>
    <property type="evidence" value="ECO:0007669"/>
    <property type="project" value="InterPro"/>
</dbReference>
<feature type="non-terminal residue" evidence="2">
    <location>
        <position position="76"/>
    </location>
</feature>
<protein>
    <submittedName>
        <fullName evidence="2">MCRS1 protein</fullName>
    </submittedName>
</protein>
<dbReference type="PANTHER" id="PTHR13233:SF0">
    <property type="entry name" value="MICROSPHERULE PROTEIN 1"/>
    <property type="match status" value="1"/>
</dbReference>
<reference evidence="2 3" key="1">
    <citation type="submission" date="2019-09" db="EMBL/GenBank/DDBJ databases">
        <title>Bird 10,000 Genomes (B10K) Project - Family phase.</title>
        <authorList>
            <person name="Zhang G."/>
        </authorList>
    </citation>
    <scope>NUCLEOTIDE SEQUENCE [LARGE SCALE GENOMIC DNA]</scope>
    <source>
        <strain evidence="2">B10K-DU-004-15</strain>
        <tissue evidence="2">Mixed tissue sample</tissue>
    </source>
</reference>
<dbReference type="PROSITE" id="PS50006">
    <property type="entry name" value="FHA_DOMAIN"/>
    <property type="match status" value="1"/>
</dbReference>
<dbReference type="InterPro" id="IPR037912">
    <property type="entry name" value="MCRS1"/>
</dbReference>
<organism evidence="2 3">
    <name type="scientific">Neopipo cinnamomea</name>
    <dbReference type="NCBI Taxonomy" id="456388"/>
    <lineage>
        <taxon>Eukaryota</taxon>
        <taxon>Metazoa</taxon>
        <taxon>Chordata</taxon>
        <taxon>Craniata</taxon>
        <taxon>Vertebrata</taxon>
        <taxon>Euteleostomi</taxon>
        <taxon>Archelosauria</taxon>
        <taxon>Archosauria</taxon>
        <taxon>Dinosauria</taxon>
        <taxon>Saurischia</taxon>
        <taxon>Theropoda</taxon>
        <taxon>Coelurosauria</taxon>
        <taxon>Aves</taxon>
        <taxon>Neognathae</taxon>
        <taxon>Neoaves</taxon>
        <taxon>Telluraves</taxon>
        <taxon>Australaves</taxon>
        <taxon>Passeriformes</taxon>
        <taxon>Tyrannidae</taxon>
        <taxon>Neopipo</taxon>
    </lineage>
</organism>
<sequence>QITLGRATKDNQIDVDLALEGPAWKISRKQGVIKLKNNGDFFIANEGRRPIYIDGRPVLGGNKWKLNNNSVVEVGQ</sequence>
<keyword evidence="3" id="KW-1185">Reference proteome</keyword>
<dbReference type="Proteomes" id="UP000556200">
    <property type="component" value="Unassembled WGS sequence"/>
</dbReference>
<dbReference type="AlphaFoldDB" id="A0A7K4R8T6"/>
<dbReference type="InterPro" id="IPR008984">
    <property type="entry name" value="SMAD_FHA_dom_sf"/>
</dbReference>
<dbReference type="GO" id="GO:0071339">
    <property type="term" value="C:MLL1 complex"/>
    <property type="evidence" value="ECO:0007669"/>
    <property type="project" value="InterPro"/>
</dbReference>
<comment type="caution">
    <text evidence="2">The sequence shown here is derived from an EMBL/GenBank/DDBJ whole genome shotgun (WGS) entry which is preliminary data.</text>
</comment>
<dbReference type="GO" id="GO:0002151">
    <property type="term" value="F:G-quadruplex RNA binding"/>
    <property type="evidence" value="ECO:0007669"/>
    <property type="project" value="InterPro"/>
</dbReference>
<accession>A0A7K4R8T6</accession>
<feature type="domain" description="FHA" evidence="1">
    <location>
        <begin position="2"/>
        <end position="58"/>
    </location>
</feature>
<dbReference type="SMART" id="SM00240">
    <property type="entry name" value="FHA"/>
    <property type="match status" value="1"/>
</dbReference>